<dbReference type="EMBL" id="LPZR01000156">
    <property type="protein sequence ID" value="KYO52400.1"/>
    <property type="molecule type" value="Genomic_DNA"/>
</dbReference>
<evidence type="ECO:0000259" key="1">
    <source>
        <dbReference type="Pfam" id="PF13304"/>
    </source>
</evidence>
<gene>
    <name evidence="2" type="ORF">AUP44_05280</name>
</gene>
<dbReference type="PANTHER" id="PTHR43581">
    <property type="entry name" value="ATP/GTP PHOSPHATASE"/>
    <property type="match status" value="1"/>
</dbReference>
<dbReference type="InterPro" id="IPR027417">
    <property type="entry name" value="P-loop_NTPase"/>
</dbReference>
<proteinExistence type="predicted"/>
<dbReference type="GO" id="GO:0005524">
    <property type="term" value="F:ATP binding"/>
    <property type="evidence" value="ECO:0007669"/>
    <property type="project" value="InterPro"/>
</dbReference>
<dbReference type="Gene3D" id="3.40.50.300">
    <property type="entry name" value="P-loop containing nucleotide triphosphate hydrolases"/>
    <property type="match status" value="2"/>
</dbReference>
<evidence type="ECO:0000313" key="2">
    <source>
        <dbReference type="EMBL" id="KYO52400.1"/>
    </source>
</evidence>
<dbReference type="SUPFAM" id="SSF52540">
    <property type="entry name" value="P-loop containing nucleoside triphosphate hydrolases"/>
    <property type="match status" value="1"/>
</dbReference>
<organism evidence="2 3">
    <name type="scientific">Tistrella mobilis</name>
    <dbReference type="NCBI Taxonomy" id="171437"/>
    <lineage>
        <taxon>Bacteria</taxon>
        <taxon>Pseudomonadati</taxon>
        <taxon>Pseudomonadota</taxon>
        <taxon>Alphaproteobacteria</taxon>
        <taxon>Geminicoccales</taxon>
        <taxon>Geminicoccaceae</taxon>
        <taxon>Tistrella</taxon>
    </lineage>
</organism>
<dbReference type="Pfam" id="PF13304">
    <property type="entry name" value="AAA_21"/>
    <property type="match status" value="1"/>
</dbReference>
<reference evidence="2 3" key="1">
    <citation type="submission" date="2015-12" db="EMBL/GenBank/DDBJ databases">
        <title>Genome sequence of Tistrella mobilis MCCC 1A02139.</title>
        <authorList>
            <person name="Lu L."/>
            <person name="Lai Q."/>
            <person name="Shao Z."/>
            <person name="Qian P."/>
        </authorList>
    </citation>
    <scope>NUCLEOTIDE SEQUENCE [LARGE SCALE GENOMIC DNA]</scope>
    <source>
        <strain evidence="2 3">MCCC 1A02139</strain>
    </source>
</reference>
<dbReference type="PANTHER" id="PTHR43581:SF2">
    <property type="entry name" value="EXCINUCLEASE ATPASE SUBUNIT"/>
    <property type="match status" value="1"/>
</dbReference>
<evidence type="ECO:0000313" key="3">
    <source>
        <dbReference type="Proteomes" id="UP000075787"/>
    </source>
</evidence>
<protein>
    <recommendedName>
        <fullName evidence="1">ATPase AAA-type core domain-containing protein</fullName>
    </recommendedName>
</protein>
<comment type="caution">
    <text evidence="2">The sequence shown here is derived from an EMBL/GenBank/DDBJ whole genome shotgun (WGS) entry which is preliminary data.</text>
</comment>
<accession>A0A162KXP6</accession>
<dbReference type="OrthoDB" id="7343713at2"/>
<feature type="domain" description="ATPase AAA-type core" evidence="1">
    <location>
        <begin position="60"/>
        <end position="346"/>
    </location>
</feature>
<dbReference type="GO" id="GO:0016887">
    <property type="term" value="F:ATP hydrolysis activity"/>
    <property type="evidence" value="ECO:0007669"/>
    <property type="project" value="InterPro"/>
</dbReference>
<sequence>MPAGIIGVPCLAPAGRRGSVAEDLILYADTLSIYDFKCFGKAVLRLHHPRRRNDLRLKNVNLVLGDNGAGKSSVLRALAIAVLAPALLGSGFVPYRLVRRSGQEEVDGRQALLKVDGIVDAAETEYRPSRRKFELLAKIDARPGDRDRLHLDSTPATPIAALLDDDTSPAFFVVGYGATRRVETGDYVPSSARRARGLRYQRIAGLFEDHLALRPMQDWLPRLRYRAPDRYDAAVRRINDVLPEDIRFTGEIDSNDQYLFTFRGVETPFPALSDGYKAFIGWIADLLGHMTDVLPDGGELDDLAGIVLVDEIDLHLHPSWQRRIVPDLARVFPKLQFVFTSHSPIVAATVESANVFVTDTDDHGLATIRQLDEKTLGRTPDQLLLSGYFGLETTRPETFRKEAQDLFTRAAGGDGRAALEYLERLVGGSERGGA</sequence>
<dbReference type="Proteomes" id="UP000075787">
    <property type="component" value="Unassembled WGS sequence"/>
</dbReference>
<name>A0A162KXP6_9PROT</name>
<dbReference type="InterPro" id="IPR003959">
    <property type="entry name" value="ATPase_AAA_core"/>
</dbReference>
<dbReference type="InterPro" id="IPR051396">
    <property type="entry name" value="Bact_Antivir_Def_Nuclease"/>
</dbReference>
<dbReference type="AlphaFoldDB" id="A0A162KXP6"/>